<dbReference type="InterPro" id="IPR029063">
    <property type="entry name" value="SAM-dependent_MTases_sf"/>
</dbReference>
<dbReference type="NCBIfam" id="TIGR00755">
    <property type="entry name" value="ksgA"/>
    <property type="match status" value="1"/>
</dbReference>
<evidence type="ECO:0000256" key="8">
    <source>
        <dbReference type="PROSITE-ProRule" id="PRU01026"/>
    </source>
</evidence>
<dbReference type="GO" id="GO:0003723">
    <property type="term" value="F:RNA binding"/>
    <property type="evidence" value="ECO:0007669"/>
    <property type="project" value="UniProtKB-UniRule"/>
</dbReference>
<accession>A0A1H8JDX3</accession>
<feature type="binding site" evidence="7 8">
    <location>
        <position position="56"/>
    </location>
    <ligand>
        <name>S-adenosyl-L-methionine</name>
        <dbReference type="ChEBI" id="CHEBI:59789"/>
    </ligand>
</feature>
<dbReference type="HAMAP" id="MF_00607">
    <property type="entry name" value="16SrRNA_methyltr_A"/>
    <property type="match status" value="1"/>
</dbReference>
<comment type="function">
    <text evidence="7">Specifically dimethylates two adjacent adenosines (A1518 and A1519) in the loop of a conserved hairpin near the 3'-end of 16S rRNA in the 30S particle. May play a critical role in biogenesis of 30S subunits.</text>
</comment>
<evidence type="ECO:0000256" key="5">
    <source>
        <dbReference type="ARBA" id="ARBA00022691"/>
    </source>
</evidence>
<dbReference type="InterPro" id="IPR020596">
    <property type="entry name" value="rRNA_Ade_Mease_Trfase_CS"/>
</dbReference>
<dbReference type="AlphaFoldDB" id="A0A1H8JDX3"/>
<dbReference type="GO" id="GO:0005829">
    <property type="term" value="C:cytosol"/>
    <property type="evidence" value="ECO:0007669"/>
    <property type="project" value="TreeGrafter"/>
</dbReference>
<keyword evidence="4 7" id="KW-0808">Transferase</keyword>
<dbReference type="FunFam" id="3.40.50.150:FF:000023">
    <property type="entry name" value="Ribosomal RNA small subunit methyltransferase A"/>
    <property type="match status" value="1"/>
</dbReference>
<reference evidence="10 11" key="1">
    <citation type="submission" date="2016-10" db="EMBL/GenBank/DDBJ databases">
        <authorList>
            <person name="de Groot N.N."/>
        </authorList>
    </citation>
    <scope>NUCLEOTIDE SEQUENCE [LARGE SCALE GENOMIC DNA]</scope>
    <source>
        <strain evidence="10 11">Calf135</strain>
    </source>
</reference>
<evidence type="ECO:0000259" key="9">
    <source>
        <dbReference type="SMART" id="SM00650"/>
    </source>
</evidence>
<dbReference type="EMBL" id="FODF01000013">
    <property type="protein sequence ID" value="SEN78932.1"/>
    <property type="molecule type" value="Genomic_DNA"/>
</dbReference>
<evidence type="ECO:0000256" key="4">
    <source>
        <dbReference type="ARBA" id="ARBA00022679"/>
    </source>
</evidence>
<evidence type="ECO:0000256" key="2">
    <source>
        <dbReference type="ARBA" id="ARBA00022552"/>
    </source>
</evidence>
<dbReference type="SMART" id="SM00650">
    <property type="entry name" value="rADc"/>
    <property type="match status" value="1"/>
</dbReference>
<comment type="similarity">
    <text evidence="7">Belongs to the class I-like SAM-binding methyltransferase superfamily. rRNA adenine N(6)-methyltransferase family. RsmA subfamily.</text>
</comment>
<keyword evidence="6 7" id="KW-0694">RNA-binding</keyword>
<feature type="domain" description="Ribosomal RNA adenine methylase transferase N-terminal" evidence="9">
    <location>
        <begin position="36"/>
        <end position="211"/>
    </location>
</feature>
<feature type="binding site" evidence="7 8">
    <location>
        <position position="77"/>
    </location>
    <ligand>
        <name>S-adenosyl-L-methionine</name>
        <dbReference type="ChEBI" id="CHEBI:59789"/>
    </ligand>
</feature>
<comment type="subcellular location">
    <subcellularLocation>
        <location evidence="7">Cytoplasm</location>
    </subcellularLocation>
</comment>
<dbReference type="Proteomes" id="UP000199512">
    <property type="component" value="Unassembled WGS sequence"/>
</dbReference>
<evidence type="ECO:0000256" key="6">
    <source>
        <dbReference type="ARBA" id="ARBA00022884"/>
    </source>
</evidence>
<dbReference type="STRING" id="215200.SAMN05216454_11321"/>
<evidence type="ECO:0000256" key="3">
    <source>
        <dbReference type="ARBA" id="ARBA00022603"/>
    </source>
</evidence>
<keyword evidence="5 7" id="KW-0949">S-adenosyl-L-methionine</keyword>
<keyword evidence="11" id="KW-1185">Reference proteome</keyword>
<dbReference type="RefSeq" id="WP_091975899.1">
    <property type="nucleotide sequence ID" value="NZ_FODF01000013.1"/>
</dbReference>
<comment type="catalytic activity">
    <reaction evidence="7">
        <text>adenosine(1518)/adenosine(1519) in 16S rRNA + 4 S-adenosyl-L-methionine = N(6)-dimethyladenosine(1518)/N(6)-dimethyladenosine(1519) in 16S rRNA + 4 S-adenosyl-L-homocysteine + 4 H(+)</text>
        <dbReference type="Rhea" id="RHEA:19609"/>
        <dbReference type="Rhea" id="RHEA-COMP:10232"/>
        <dbReference type="Rhea" id="RHEA-COMP:10233"/>
        <dbReference type="ChEBI" id="CHEBI:15378"/>
        <dbReference type="ChEBI" id="CHEBI:57856"/>
        <dbReference type="ChEBI" id="CHEBI:59789"/>
        <dbReference type="ChEBI" id="CHEBI:74411"/>
        <dbReference type="ChEBI" id="CHEBI:74493"/>
        <dbReference type="EC" id="2.1.1.182"/>
    </reaction>
</comment>
<feature type="binding site" evidence="7 8">
    <location>
        <position position="126"/>
    </location>
    <ligand>
        <name>S-adenosyl-L-methionine</name>
        <dbReference type="ChEBI" id="CHEBI:59789"/>
    </ligand>
</feature>
<dbReference type="PROSITE" id="PS51689">
    <property type="entry name" value="SAM_RNA_A_N6_MT"/>
    <property type="match status" value="1"/>
</dbReference>
<dbReference type="PANTHER" id="PTHR11727:SF7">
    <property type="entry name" value="DIMETHYLADENOSINE TRANSFERASE-RELATED"/>
    <property type="match status" value="1"/>
</dbReference>
<evidence type="ECO:0000256" key="7">
    <source>
        <dbReference type="HAMAP-Rule" id="MF_00607"/>
    </source>
</evidence>
<gene>
    <name evidence="7" type="primary">rsmA</name>
    <name evidence="7" type="synonym">ksgA</name>
    <name evidence="10" type="ORF">SAMN05216454_11321</name>
</gene>
<keyword evidence="1 7" id="KW-0963">Cytoplasm</keyword>
<dbReference type="CDD" id="cd02440">
    <property type="entry name" value="AdoMet_MTases"/>
    <property type="match status" value="1"/>
</dbReference>
<feature type="binding site" evidence="7 8">
    <location>
        <position position="29"/>
    </location>
    <ligand>
        <name>S-adenosyl-L-methionine</name>
        <dbReference type="ChEBI" id="CHEBI:59789"/>
    </ligand>
</feature>
<dbReference type="Pfam" id="PF00398">
    <property type="entry name" value="RrnaAD"/>
    <property type="match status" value="1"/>
</dbReference>
<dbReference type="OrthoDB" id="9814755at2"/>
<sequence length="294" mass="33173">MNKRLSSHIATMEIVKKHNFKFTKSLGQNFLIDDNIIDKIIDGAGAKKGDKIIEVGPGIGTLTRELAQRADKLMAVEIDRNLIPILKETLAEYDNVTIVNEDIMKADINKLVDEKLDGGPIKLVANLPYYITTPIIMRFLEENVNVTDIVIMVQKEVAERMNATPGNKTFGALSVAVQYYCDTEIIAKVPRHMFVPQPSVDSIVIALRVRPEKKYNVDNEEIFFKTVKAAFGQRRKTLLNSLTSMGVLEKEIVKEVLAEAEIDEKRRGETLSLYEFAHLSNCINRRIEVIKNGK</sequence>
<keyword evidence="2 7" id="KW-0698">rRNA processing</keyword>
<dbReference type="EC" id="2.1.1.182" evidence="7"/>
<name>A0A1H8JDX3_9FIRM</name>
<organism evidence="10 11">
    <name type="scientific">Peptostreptococcus russellii</name>
    <dbReference type="NCBI Taxonomy" id="215200"/>
    <lineage>
        <taxon>Bacteria</taxon>
        <taxon>Bacillati</taxon>
        <taxon>Bacillota</taxon>
        <taxon>Clostridia</taxon>
        <taxon>Peptostreptococcales</taxon>
        <taxon>Peptostreptococcaceae</taxon>
        <taxon>Peptostreptococcus</taxon>
    </lineage>
</organism>
<dbReference type="InterPro" id="IPR011530">
    <property type="entry name" value="rRNA_adenine_dimethylase"/>
</dbReference>
<feature type="binding site" evidence="7 8">
    <location>
        <position position="31"/>
    </location>
    <ligand>
        <name>S-adenosyl-L-methionine</name>
        <dbReference type="ChEBI" id="CHEBI:59789"/>
    </ligand>
</feature>
<proteinExistence type="inferred from homology"/>
<protein>
    <recommendedName>
        <fullName evidence="7">Ribosomal RNA small subunit methyltransferase A</fullName>
        <ecNumber evidence="7">2.1.1.182</ecNumber>
    </recommendedName>
    <alternativeName>
        <fullName evidence="7">16S rRNA (adenine(1518)-N(6)/adenine(1519)-N(6))-dimethyltransferase</fullName>
    </alternativeName>
    <alternativeName>
        <fullName evidence="7">16S rRNA dimethyladenosine transferase</fullName>
    </alternativeName>
    <alternativeName>
        <fullName evidence="7">16S rRNA dimethylase</fullName>
    </alternativeName>
    <alternativeName>
        <fullName evidence="7">S-adenosylmethionine-6-N', N'-adenosyl(rRNA) dimethyltransferase</fullName>
    </alternativeName>
</protein>
<evidence type="ECO:0000256" key="1">
    <source>
        <dbReference type="ARBA" id="ARBA00022490"/>
    </source>
</evidence>
<dbReference type="InterPro" id="IPR020598">
    <property type="entry name" value="rRNA_Ade_methylase_Trfase_N"/>
</dbReference>
<dbReference type="InterPro" id="IPR023165">
    <property type="entry name" value="rRNA_Ade_diMease-like_C"/>
</dbReference>
<dbReference type="PROSITE" id="PS01131">
    <property type="entry name" value="RRNA_A_DIMETH"/>
    <property type="match status" value="1"/>
</dbReference>
<dbReference type="SUPFAM" id="SSF53335">
    <property type="entry name" value="S-adenosyl-L-methionine-dependent methyltransferases"/>
    <property type="match status" value="1"/>
</dbReference>
<feature type="binding site" evidence="7 8">
    <location>
        <position position="102"/>
    </location>
    <ligand>
        <name>S-adenosyl-L-methionine</name>
        <dbReference type="ChEBI" id="CHEBI:59789"/>
    </ligand>
</feature>
<dbReference type="Gene3D" id="3.40.50.150">
    <property type="entry name" value="Vaccinia Virus protein VP39"/>
    <property type="match status" value="1"/>
</dbReference>
<dbReference type="InterPro" id="IPR001737">
    <property type="entry name" value="KsgA/Erm"/>
</dbReference>
<keyword evidence="3 7" id="KW-0489">Methyltransferase</keyword>
<dbReference type="PANTHER" id="PTHR11727">
    <property type="entry name" value="DIMETHYLADENOSINE TRANSFERASE"/>
    <property type="match status" value="1"/>
</dbReference>
<evidence type="ECO:0000313" key="10">
    <source>
        <dbReference type="EMBL" id="SEN78932.1"/>
    </source>
</evidence>
<dbReference type="Gene3D" id="1.10.8.100">
    <property type="entry name" value="Ribosomal RNA adenine dimethylase-like, domain 2"/>
    <property type="match status" value="1"/>
</dbReference>
<evidence type="ECO:0000313" key="11">
    <source>
        <dbReference type="Proteomes" id="UP000199512"/>
    </source>
</evidence>
<dbReference type="GO" id="GO:0052908">
    <property type="term" value="F:16S rRNA (adenine(1518)-N(6)/adenine(1519)-N(6))-dimethyltransferase activity"/>
    <property type="evidence" value="ECO:0007669"/>
    <property type="project" value="UniProtKB-EC"/>
</dbReference>